<evidence type="ECO:0000256" key="8">
    <source>
        <dbReference type="ARBA" id="ARBA00023125"/>
    </source>
</evidence>
<dbReference type="SUPFAM" id="SSF57667">
    <property type="entry name" value="beta-beta-alpha zinc fingers"/>
    <property type="match status" value="1"/>
</dbReference>
<dbReference type="PANTHER" id="PTHR24404:SF114">
    <property type="entry name" value="KLUMPFUSS, ISOFORM B-RELATED"/>
    <property type="match status" value="1"/>
</dbReference>
<evidence type="ECO:0000256" key="4">
    <source>
        <dbReference type="ARBA" id="ARBA00022737"/>
    </source>
</evidence>
<evidence type="ECO:0000259" key="13">
    <source>
        <dbReference type="PROSITE" id="PS50157"/>
    </source>
</evidence>
<name>A0A2B7XWJ3_POLH7</name>
<feature type="compositionally biased region" description="Low complexity" evidence="12">
    <location>
        <begin position="71"/>
        <end position="85"/>
    </location>
</feature>
<dbReference type="GO" id="GO:0005634">
    <property type="term" value="C:nucleus"/>
    <property type="evidence" value="ECO:0007669"/>
    <property type="project" value="UniProtKB-SubCell"/>
</dbReference>
<dbReference type="STRING" id="1447883.A0A2B7XWJ3"/>
<feature type="region of interest" description="Disordered" evidence="12">
    <location>
        <begin position="398"/>
        <end position="446"/>
    </location>
</feature>
<reference evidence="14 15" key="1">
    <citation type="submission" date="2017-10" db="EMBL/GenBank/DDBJ databases">
        <title>Comparative genomics in systemic dimorphic fungi from Ajellomycetaceae.</title>
        <authorList>
            <person name="Munoz J.F."/>
            <person name="Mcewen J.G."/>
            <person name="Clay O.K."/>
            <person name="Cuomo C.A."/>
        </authorList>
    </citation>
    <scope>NUCLEOTIDE SEQUENCE [LARGE SCALE GENOMIC DNA]</scope>
    <source>
        <strain evidence="14 15">UAMH7299</strain>
    </source>
</reference>
<feature type="domain" description="C2H2-type" evidence="13">
    <location>
        <begin position="374"/>
        <end position="402"/>
    </location>
</feature>
<keyword evidence="15" id="KW-1185">Reference proteome</keyword>
<evidence type="ECO:0000256" key="1">
    <source>
        <dbReference type="ARBA" id="ARBA00004123"/>
    </source>
</evidence>
<feature type="compositionally biased region" description="Low complexity" evidence="12">
    <location>
        <begin position="223"/>
        <end position="239"/>
    </location>
</feature>
<accession>A0A2B7XWJ3</accession>
<dbReference type="PROSITE" id="PS00028">
    <property type="entry name" value="ZINC_FINGER_C2H2_1"/>
    <property type="match status" value="1"/>
</dbReference>
<feature type="compositionally biased region" description="Low complexity" evidence="12">
    <location>
        <begin position="160"/>
        <end position="182"/>
    </location>
</feature>
<evidence type="ECO:0000256" key="7">
    <source>
        <dbReference type="ARBA" id="ARBA00023015"/>
    </source>
</evidence>
<feature type="compositionally biased region" description="Basic and acidic residues" evidence="12">
    <location>
        <begin position="431"/>
        <end position="446"/>
    </location>
</feature>
<feature type="compositionally biased region" description="Polar residues" evidence="12">
    <location>
        <begin position="404"/>
        <end position="430"/>
    </location>
</feature>
<evidence type="ECO:0000256" key="12">
    <source>
        <dbReference type="SAM" id="MobiDB-lite"/>
    </source>
</evidence>
<keyword evidence="7" id="KW-0805">Transcription regulation</keyword>
<keyword evidence="9" id="KW-0804">Transcription</keyword>
<feature type="compositionally biased region" description="Polar residues" evidence="12">
    <location>
        <begin position="183"/>
        <end position="208"/>
    </location>
</feature>
<evidence type="ECO:0000256" key="5">
    <source>
        <dbReference type="ARBA" id="ARBA00022771"/>
    </source>
</evidence>
<dbReference type="InterPro" id="IPR013087">
    <property type="entry name" value="Znf_C2H2_type"/>
</dbReference>
<keyword evidence="4" id="KW-0677">Repeat</keyword>
<dbReference type="Proteomes" id="UP000224634">
    <property type="component" value="Unassembled WGS sequence"/>
</dbReference>
<comment type="subcellular location">
    <subcellularLocation>
        <location evidence="1">Nucleus</location>
    </subcellularLocation>
</comment>
<keyword evidence="6" id="KW-0862">Zinc</keyword>
<dbReference type="Gene3D" id="3.30.160.60">
    <property type="entry name" value="Classic Zinc Finger"/>
    <property type="match status" value="2"/>
</dbReference>
<evidence type="ECO:0000313" key="15">
    <source>
        <dbReference type="Proteomes" id="UP000224634"/>
    </source>
</evidence>
<feature type="region of interest" description="Disordered" evidence="12">
    <location>
        <begin position="66"/>
        <end position="85"/>
    </location>
</feature>
<dbReference type="GO" id="GO:0006357">
    <property type="term" value="P:regulation of transcription by RNA polymerase II"/>
    <property type="evidence" value="ECO:0007669"/>
    <property type="project" value="TreeGrafter"/>
</dbReference>
<dbReference type="InterPro" id="IPR050589">
    <property type="entry name" value="Ikaros_C2H2-ZF"/>
</dbReference>
<dbReference type="GO" id="GO:0003700">
    <property type="term" value="F:DNA-binding transcription factor activity"/>
    <property type="evidence" value="ECO:0007669"/>
    <property type="project" value="TreeGrafter"/>
</dbReference>
<feature type="region of interest" description="Disordered" evidence="12">
    <location>
        <begin position="126"/>
        <end position="254"/>
    </location>
</feature>
<dbReference type="AlphaFoldDB" id="A0A2B7XWJ3"/>
<keyword evidence="3" id="KW-0479">Metal-binding</keyword>
<comment type="similarity">
    <text evidence="2">Belongs to the krueppel C2H2-type zinc-finger protein family.</text>
</comment>
<evidence type="ECO:0000256" key="11">
    <source>
        <dbReference type="PROSITE-ProRule" id="PRU00042"/>
    </source>
</evidence>
<dbReference type="Pfam" id="PF00096">
    <property type="entry name" value="zf-C2H2"/>
    <property type="match status" value="2"/>
</dbReference>
<evidence type="ECO:0000256" key="6">
    <source>
        <dbReference type="ARBA" id="ARBA00022833"/>
    </source>
</evidence>
<keyword evidence="5 11" id="KW-0863">Zinc-finger</keyword>
<keyword evidence="8" id="KW-0238">DNA-binding</keyword>
<dbReference type="GO" id="GO:0000978">
    <property type="term" value="F:RNA polymerase II cis-regulatory region sequence-specific DNA binding"/>
    <property type="evidence" value="ECO:0007669"/>
    <property type="project" value="TreeGrafter"/>
</dbReference>
<dbReference type="PANTHER" id="PTHR24404">
    <property type="entry name" value="ZINC FINGER PROTEIN"/>
    <property type="match status" value="1"/>
</dbReference>
<dbReference type="PROSITE" id="PS50157">
    <property type="entry name" value="ZINC_FINGER_C2H2_2"/>
    <property type="match status" value="2"/>
</dbReference>
<dbReference type="FunFam" id="3.30.160.60:FF:001156">
    <property type="entry name" value="Zinc finger protein 407"/>
    <property type="match status" value="2"/>
</dbReference>
<dbReference type="EMBL" id="PDNA01000105">
    <property type="protein sequence ID" value="PGH13370.1"/>
    <property type="molecule type" value="Genomic_DNA"/>
</dbReference>
<feature type="domain" description="C2H2-type" evidence="13">
    <location>
        <begin position="346"/>
        <end position="373"/>
    </location>
</feature>
<feature type="compositionally biased region" description="Polar residues" evidence="12">
    <location>
        <begin position="128"/>
        <end position="149"/>
    </location>
</feature>
<dbReference type="OrthoDB" id="8922241at2759"/>
<evidence type="ECO:0000256" key="9">
    <source>
        <dbReference type="ARBA" id="ARBA00023163"/>
    </source>
</evidence>
<dbReference type="InterPro" id="IPR036236">
    <property type="entry name" value="Znf_C2H2_sf"/>
</dbReference>
<gene>
    <name evidence="14" type="ORF">AJ80_06364</name>
</gene>
<sequence>MGTALEALGGHQSLTSRRSAANNLPNFELPHPQLSQLPSQKYPLPPHISALQPSAGNVRVGNLLTPPLNTSSESPISSVNSSAPSSAQILPPYSQSFWPSTNAYNFGSGMPQLSWSPPFVARGGFSPLHSTGRNNSNSPTTVEGMSSNYDMHHLPPFQTPLPTTSGGSGQSPTCQQPQQQQTMANVLMNSQANNTPVSPTPTHQNTSLDPYGQKVPSTPLYGASQQSAPSPQSNYQPYQTGPHVSGASRMSPISVPLGPDGQQPHLAQFSRPYPSYSLPAMSGPIMSNVHNPGSQMALLGSMQPNALHGYNSGHAANMHHMYNGHPHASAQMHGLMQPGAPNDRPFKCDQCPQSFNRNHDLKRHKRIHLAVKPFPCKHCDKSFSRKDALKRHILVKGCGKDPISDNNGAVNASAGSTGTSKSDNANNGSIDRSKSGSRNDSRNGHH</sequence>
<comment type="caution">
    <text evidence="14">The sequence shown here is derived from an EMBL/GenBank/DDBJ whole genome shotgun (WGS) entry which is preliminary data.</text>
</comment>
<evidence type="ECO:0000256" key="2">
    <source>
        <dbReference type="ARBA" id="ARBA00006991"/>
    </source>
</evidence>
<proteinExistence type="inferred from homology"/>
<keyword evidence="10" id="KW-0539">Nucleus</keyword>
<protein>
    <recommendedName>
        <fullName evidence="13">C2H2-type domain-containing protein</fullName>
    </recommendedName>
</protein>
<organism evidence="14 15">
    <name type="scientific">Polytolypa hystricis (strain UAMH7299)</name>
    <dbReference type="NCBI Taxonomy" id="1447883"/>
    <lineage>
        <taxon>Eukaryota</taxon>
        <taxon>Fungi</taxon>
        <taxon>Dikarya</taxon>
        <taxon>Ascomycota</taxon>
        <taxon>Pezizomycotina</taxon>
        <taxon>Eurotiomycetes</taxon>
        <taxon>Eurotiomycetidae</taxon>
        <taxon>Onygenales</taxon>
        <taxon>Onygenales incertae sedis</taxon>
        <taxon>Polytolypa</taxon>
    </lineage>
</organism>
<evidence type="ECO:0000313" key="14">
    <source>
        <dbReference type="EMBL" id="PGH13370.1"/>
    </source>
</evidence>
<evidence type="ECO:0000256" key="10">
    <source>
        <dbReference type="ARBA" id="ARBA00023242"/>
    </source>
</evidence>
<dbReference type="GO" id="GO:0008270">
    <property type="term" value="F:zinc ion binding"/>
    <property type="evidence" value="ECO:0007669"/>
    <property type="project" value="UniProtKB-KW"/>
</dbReference>
<evidence type="ECO:0000256" key="3">
    <source>
        <dbReference type="ARBA" id="ARBA00022723"/>
    </source>
</evidence>
<dbReference type="SMART" id="SM00355">
    <property type="entry name" value="ZnF_C2H2"/>
    <property type="match status" value="2"/>
</dbReference>